<dbReference type="Gene3D" id="2.40.50.1020">
    <property type="entry name" value="LytTr DNA-binding domain"/>
    <property type="match status" value="1"/>
</dbReference>
<feature type="domain" description="Response regulatory" evidence="2">
    <location>
        <begin position="2"/>
        <end position="115"/>
    </location>
</feature>
<feature type="modified residue" description="4-aspartylphosphate" evidence="1">
    <location>
        <position position="55"/>
    </location>
</feature>
<dbReference type="InterPro" id="IPR011006">
    <property type="entry name" value="CheY-like_superfamily"/>
</dbReference>
<feature type="domain" description="HTH LytTR-type" evidence="3">
    <location>
        <begin position="150"/>
        <end position="256"/>
    </location>
</feature>
<dbReference type="SMART" id="SM00448">
    <property type="entry name" value="REC"/>
    <property type="match status" value="1"/>
</dbReference>
<dbReference type="GO" id="GO:0000156">
    <property type="term" value="F:phosphorelay response regulator activity"/>
    <property type="evidence" value="ECO:0007669"/>
    <property type="project" value="InterPro"/>
</dbReference>
<proteinExistence type="predicted"/>
<dbReference type="PROSITE" id="PS50930">
    <property type="entry name" value="HTH_LYTTR"/>
    <property type="match status" value="1"/>
</dbReference>
<accession>A0A7L4ZKW7</accession>
<dbReference type="AlphaFoldDB" id="A0A7L4ZKW7"/>
<dbReference type="Pfam" id="PF00072">
    <property type="entry name" value="Response_reg"/>
    <property type="match status" value="1"/>
</dbReference>
<dbReference type="PROSITE" id="PS50110">
    <property type="entry name" value="RESPONSE_REGULATORY"/>
    <property type="match status" value="1"/>
</dbReference>
<dbReference type="InterPro" id="IPR046947">
    <property type="entry name" value="LytR-like"/>
</dbReference>
<dbReference type="PANTHER" id="PTHR37299">
    <property type="entry name" value="TRANSCRIPTIONAL REGULATOR-RELATED"/>
    <property type="match status" value="1"/>
</dbReference>
<keyword evidence="5" id="KW-1185">Reference proteome</keyword>
<organism evidence="4 5">
    <name type="scientific">Kordia antarctica</name>
    <dbReference type="NCBI Taxonomy" id="1218801"/>
    <lineage>
        <taxon>Bacteria</taxon>
        <taxon>Pseudomonadati</taxon>
        <taxon>Bacteroidota</taxon>
        <taxon>Flavobacteriia</taxon>
        <taxon>Flavobacteriales</taxon>
        <taxon>Flavobacteriaceae</taxon>
        <taxon>Kordia</taxon>
    </lineage>
</organism>
<keyword evidence="1" id="KW-0597">Phosphoprotein</keyword>
<evidence type="ECO:0000259" key="2">
    <source>
        <dbReference type="PROSITE" id="PS50110"/>
    </source>
</evidence>
<dbReference type="RefSeq" id="WP_160129893.1">
    <property type="nucleotide sequence ID" value="NZ_CP019288.1"/>
</dbReference>
<dbReference type="Pfam" id="PF04397">
    <property type="entry name" value="LytTR"/>
    <property type="match status" value="1"/>
</dbReference>
<dbReference type="FunFam" id="3.40.50.2300:FF:000361">
    <property type="entry name" value="Two-component system response regulator"/>
    <property type="match status" value="1"/>
</dbReference>
<dbReference type="KEGG" id="kan:IMCC3317_26300"/>
<evidence type="ECO:0000259" key="3">
    <source>
        <dbReference type="PROSITE" id="PS50930"/>
    </source>
</evidence>
<dbReference type="SUPFAM" id="SSF52172">
    <property type="entry name" value="CheY-like"/>
    <property type="match status" value="1"/>
</dbReference>
<dbReference type="PANTHER" id="PTHR37299:SF1">
    <property type="entry name" value="STAGE 0 SPORULATION PROTEIN A HOMOLOG"/>
    <property type="match status" value="1"/>
</dbReference>
<dbReference type="OrthoDB" id="2168082at2"/>
<evidence type="ECO:0000313" key="5">
    <source>
        <dbReference type="Proteomes" id="UP000464657"/>
    </source>
</evidence>
<dbReference type="GO" id="GO:0003677">
    <property type="term" value="F:DNA binding"/>
    <property type="evidence" value="ECO:0007669"/>
    <property type="project" value="InterPro"/>
</dbReference>
<name>A0A7L4ZKW7_9FLAO</name>
<dbReference type="InterPro" id="IPR007492">
    <property type="entry name" value="LytTR_DNA-bd_dom"/>
</dbReference>
<dbReference type="InterPro" id="IPR001789">
    <property type="entry name" value="Sig_transdc_resp-reg_receiver"/>
</dbReference>
<protein>
    <submittedName>
        <fullName evidence="4">Sensory transduction protein LytR</fullName>
    </submittedName>
</protein>
<evidence type="ECO:0000313" key="4">
    <source>
        <dbReference type="EMBL" id="QHI37252.1"/>
    </source>
</evidence>
<reference evidence="4 5" key="1">
    <citation type="journal article" date="2013" name="Int. J. Syst. Evol. Microbiol.">
        <title>Kordia antarctica sp. nov., isolated from Antarctic seawater.</title>
        <authorList>
            <person name="Baek K."/>
            <person name="Choi A."/>
            <person name="Kang I."/>
            <person name="Lee K."/>
            <person name="Cho J.C."/>
        </authorList>
    </citation>
    <scope>NUCLEOTIDE SEQUENCE [LARGE SCALE GENOMIC DNA]</scope>
    <source>
        <strain evidence="4 5">IMCC3317</strain>
    </source>
</reference>
<dbReference type="EMBL" id="CP019288">
    <property type="protein sequence ID" value="QHI37252.1"/>
    <property type="molecule type" value="Genomic_DNA"/>
</dbReference>
<sequence length="256" mass="29386">MKILIIEDEPRAANQLQNMLATCGFSYELVAVIDSIEDAVSWFQTNKMPDLVFMDIQLADGLSFEIFQKVEVEAPIIFTTAFDQYAIQAFKVNSVDYLLKPIQEADLEVALQKFEKSNQKSTVEPAILKQLLASIQTQTETKNTSNRSGLLVKEGNGFVQIKTSDLLYVYSEESITFGVTTSKRYIIDETIDQLFNSLHQEEFYKINRGQIVAKRAIEKIHPYFNHRVKLSVSQGRDQEFIVSRQKTSDFKSWMNR</sequence>
<dbReference type="Gene3D" id="3.40.50.2300">
    <property type="match status" value="1"/>
</dbReference>
<dbReference type="SMART" id="SM00850">
    <property type="entry name" value="LytTR"/>
    <property type="match status" value="1"/>
</dbReference>
<gene>
    <name evidence="4" type="primary">lytR_3</name>
    <name evidence="4" type="ORF">IMCC3317_26300</name>
</gene>
<evidence type="ECO:0000256" key="1">
    <source>
        <dbReference type="PROSITE-ProRule" id="PRU00169"/>
    </source>
</evidence>
<dbReference type="Proteomes" id="UP000464657">
    <property type="component" value="Chromosome"/>
</dbReference>